<dbReference type="OrthoDB" id="7584229at2"/>
<proteinExistence type="predicted"/>
<feature type="transmembrane region" description="Helical" evidence="1">
    <location>
        <begin position="24"/>
        <end position="45"/>
    </location>
</feature>
<dbReference type="AlphaFoldDB" id="A0A4V2DCC2"/>
<protein>
    <submittedName>
        <fullName evidence="2">Uncharacterized protein</fullName>
    </submittedName>
</protein>
<reference evidence="2 3" key="1">
    <citation type="submission" date="2019-02" db="EMBL/GenBank/DDBJ databases">
        <authorList>
            <person name="Li Y."/>
        </authorList>
    </citation>
    <scope>NUCLEOTIDE SEQUENCE [LARGE SCALE GENOMIC DNA]</scope>
    <source>
        <strain evidence="2 3">3-7</strain>
    </source>
</reference>
<dbReference type="Proteomes" id="UP000292085">
    <property type="component" value="Unassembled WGS sequence"/>
</dbReference>
<name>A0A4V2DCC2_9SPHN</name>
<evidence type="ECO:0000256" key="1">
    <source>
        <dbReference type="SAM" id="Phobius"/>
    </source>
</evidence>
<evidence type="ECO:0000313" key="3">
    <source>
        <dbReference type="Proteomes" id="UP000292085"/>
    </source>
</evidence>
<keyword evidence="1" id="KW-0472">Membrane</keyword>
<dbReference type="EMBL" id="SGIS01000042">
    <property type="protein sequence ID" value="RZF60978.1"/>
    <property type="molecule type" value="Genomic_DNA"/>
</dbReference>
<dbReference type="RefSeq" id="WP_130159914.1">
    <property type="nucleotide sequence ID" value="NZ_SGIS01000042.1"/>
</dbReference>
<organism evidence="2 3">
    <name type="scientific">Sphingomonas populi</name>
    <dbReference type="NCBI Taxonomy" id="2484750"/>
    <lineage>
        <taxon>Bacteria</taxon>
        <taxon>Pseudomonadati</taxon>
        <taxon>Pseudomonadota</taxon>
        <taxon>Alphaproteobacteria</taxon>
        <taxon>Sphingomonadales</taxon>
        <taxon>Sphingomonadaceae</taxon>
        <taxon>Sphingomonas</taxon>
    </lineage>
</organism>
<keyword evidence="3" id="KW-1185">Reference proteome</keyword>
<evidence type="ECO:0000313" key="2">
    <source>
        <dbReference type="EMBL" id="RZF60978.1"/>
    </source>
</evidence>
<gene>
    <name evidence="2" type="ORF">EWE75_20255</name>
</gene>
<keyword evidence="1" id="KW-1133">Transmembrane helix</keyword>
<accession>A0A4V2DCC2</accession>
<sequence>MPASLLFTASVAHTGVPVPRTAPAASDIALFVMAAIGVFLVRRALRKRFTKPRQKPPVDRDGTA</sequence>
<keyword evidence="1" id="KW-0812">Transmembrane</keyword>
<comment type="caution">
    <text evidence="2">The sequence shown here is derived from an EMBL/GenBank/DDBJ whole genome shotgun (WGS) entry which is preliminary data.</text>
</comment>